<dbReference type="InterPro" id="IPR052156">
    <property type="entry name" value="BCAA_Transport_ATP-bd_LivF"/>
</dbReference>
<evidence type="ECO:0000313" key="8">
    <source>
        <dbReference type="Proteomes" id="UP000249185"/>
    </source>
</evidence>
<keyword evidence="4 7" id="KW-0067">ATP-binding</keyword>
<dbReference type="InterPro" id="IPR003439">
    <property type="entry name" value="ABC_transporter-like_ATP-bd"/>
</dbReference>
<dbReference type="SUPFAM" id="SSF52540">
    <property type="entry name" value="P-loop containing nucleoside triphosphate hydrolases"/>
    <property type="match status" value="1"/>
</dbReference>
<dbReference type="Proteomes" id="UP000249185">
    <property type="component" value="Unassembled WGS sequence"/>
</dbReference>
<evidence type="ECO:0000256" key="2">
    <source>
        <dbReference type="ARBA" id="ARBA00022448"/>
    </source>
</evidence>
<organism evidence="7 8">
    <name type="scientific">Rhodovulum sulfidophilum</name>
    <name type="common">Rhodobacter sulfidophilus</name>
    <dbReference type="NCBI Taxonomy" id="35806"/>
    <lineage>
        <taxon>Bacteria</taxon>
        <taxon>Pseudomonadati</taxon>
        <taxon>Pseudomonadota</taxon>
        <taxon>Alphaproteobacteria</taxon>
        <taxon>Rhodobacterales</taxon>
        <taxon>Paracoccaceae</taxon>
        <taxon>Rhodovulum</taxon>
    </lineage>
</organism>
<comment type="caution">
    <text evidence="7">The sequence shown here is derived from an EMBL/GenBank/DDBJ whole genome shotgun (WGS) entry which is preliminary data.</text>
</comment>
<accession>A0A2W5N1A1</accession>
<dbReference type="AlphaFoldDB" id="A0A2W5N1A1"/>
<dbReference type="EMBL" id="QFPW01000017">
    <property type="protein sequence ID" value="PZQ47291.1"/>
    <property type="molecule type" value="Genomic_DNA"/>
</dbReference>
<evidence type="ECO:0000259" key="6">
    <source>
        <dbReference type="PROSITE" id="PS50893"/>
    </source>
</evidence>
<evidence type="ECO:0000256" key="3">
    <source>
        <dbReference type="ARBA" id="ARBA00022741"/>
    </source>
</evidence>
<evidence type="ECO:0000313" key="7">
    <source>
        <dbReference type="EMBL" id="PZQ47291.1"/>
    </source>
</evidence>
<dbReference type="Pfam" id="PF00005">
    <property type="entry name" value="ABC_tran"/>
    <property type="match status" value="1"/>
</dbReference>
<dbReference type="InterPro" id="IPR017871">
    <property type="entry name" value="ABC_transporter-like_CS"/>
</dbReference>
<dbReference type="InterPro" id="IPR027417">
    <property type="entry name" value="P-loop_NTPase"/>
</dbReference>
<proteinExistence type="inferred from homology"/>
<comment type="similarity">
    <text evidence="1">Belongs to the ABC transporter superfamily.</text>
</comment>
<evidence type="ECO:0000256" key="5">
    <source>
        <dbReference type="ARBA" id="ARBA00022970"/>
    </source>
</evidence>
<evidence type="ECO:0000256" key="1">
    <source>
        <dbReference type="ARBA" id="ARBA00005417"/>
    </source>
</evidence>
<dbReference type="Gene3D" id="3.40.50.300">
    <property type="entry name" value="P-loop containing nucleotide triphosphate hydrolases"/>
    <property type="match status" value="1"/>
</dbReference>
<dbReference type="PROSITE" id="PS00211">
    <property type="entry name" value="ABC_TRANSPORTER_1"/>
    <property type="match status" value="1"/>
</dbReference>
<dbReference type="InterPro" id="IPR003593">
    <property type="entry name" value="AAA+_ATPase"/>
</dbReference>
<dbReference type="GO" id="GO:0015807">
    <property type="term" value="P:L-amino acid transport"/>
    <property type="evidence" value="ECO:0007669"/>
    <property type="project" value="TreeGrafter"/>
</dbReference>
<keyword evidence="3" id="KW-0547">Nucleotide-binding</keyword>
<reference evidence="7 8" key="1">
    <citation type="submission" date="2017-08" db="EMBL/GenBank/DDBJ databases">
        <title>Infants hospitalized years apart are colonized by the same room-sourced microbial strains.</title>
        <authorList>
            <person name="Brooks B."/>
            <person name="Olm M.R."/>
            <person name="Firek B.A."/>
            <person name="Baker R."/>
            <person name="Thomas B.C."/>
            <person name="Morowitz M.J."/>
            <person name="Banfield J.F."/>
        </authorList>
    </citation>
    <scope>NUCLEOTIDE SEQUENCE [LARGE SCALE GENOMIC DNA]</scope>
    <source>
        <strain evidence="7">S2_005_002_R2_34</strain>
    </source>
</reference>
<dbReference type="PANTHER" id="PTHR43820">
    <property type="entry name" value="HIGH-AFFINITY BRANCHED-CHAIN AMINO ACID TRANSPORT ATP-BINDING PROTEIN LIVF"/>
    <property type="match status" value="1"/>
</dbReference>
<name>A0A2W5N1A1_RHOSU</name>
<feature type="domain" description="ABC transporter" evidence="6">
    <location>
        <begin position="14"/>
        <end position="244"/>
    </location>
</feature>
<dbReference type="PANTHER" id="PTHR43820:SF4">
    <property type="entry name" value="HIGH-AFFINITY BRANCHED-CHAIN AMINO ACID TRANSPORT ATP-BINDING PROTEIN LIVF"/>
    <property type="match status" value="1"/>
</dbReference>
<evidence type="ECO:0000256" key="4">
    <source>
        <dbReference type="ARBA" id="ARBA00022840"/>
    </source>
</evidence>
<gene>
    <name evidence="7" type="ORF">DI556_17620</name>
</gene>
<dbReference type="GO" id="GO:0015658">
    <property type="term" value="F:branched-chain amino acid transmembrane transporter activity"/>
    <property type="evidence" value="ECO:0007669"/>
    <property type="project" value="TreeGrafter"/>
</dbReference>
<protein>
    <submittedName>
        <fullName evidence="7">ABC transporter ATP-binding protein</fullName>
    </submittedName>
</protein>
<sequence length="245" mass="26872">MSSRPILDTRQPLLKVDKIDVWYGPHHVLRSVDYELYEGEIVCLLGGNASGKSTTMKSILGITKLRSGSISFRGQRIDGWETGARVKAGIAPVPEARRVFPDMTVMENLELGAYTRGGDLSASYDKVFTLFPRLKERVGQLAGTMSGGEQQMLAIGRALMSDPKLICMDEPSMGLSPLLVQRVFEIIKQLNQMGVTIFVVEQNANAALSIAHRGYVIQTGRIVMADTAANLLNDPEMKNAYLGKL</sequence>
<keyword evidence="5" id="KW-0029">Amino-acid transport</keyword>
<keyword evidence="2" id="KW-0813">Transport</keyword>
<dbReference type="GO" id="GO:0005524">
    <property type="term" value="F:ATP binding"/>
    <property type="evidence" value="ECO:0007669"/>
    <property type="project" value="UniProtKB-KW"/>
</dbReference>
<dbReference type="PROSITE" id="PS50893">
    <property type="entry name" value="ABC_TRANSPORTER_2"/>
    <property type="match status" value="1"/>
</dbReference>
<dbReference type="SMART" id="SM00382">
    <property type="entry name" value="AAA"/>
    <property type="match status" value="1"/>
</dbReference>
<dbReference type="GO" id="GO:0016887">
    <property type="term" value="F:ATP hydrolysis activity"/>
    <property type="evidence" value="ECO:0007669"/>
    <property type="project" value="InterPro"/>
</dbReference>
<dbReference type="CDD" id="cd03224">
    <property type="entry name" value="ABC_TM1139_LivF_branched"/>
    <property type="match status" value="1"/>
</dbReference>